<dbReference type="CDD" id="cd11614">
    <property type="entry name" value="SAF_CpaB_FlgA_like"/>
    <property type="match status" value="1"/>
</dbReference>
<dbReference type="RefSeq" id="WP_106267513.1">
    <property type="nucleotide sequence ID" value="NZ_PVTX01000006.1"/>
</dbReference>
<dbReference type="Gene3D" id="3.90.1210.10">
    <property type="entry name" value="Antifreeze-like/N-acetylneuraminic acid synthase C-terminal domain"/>
    <property type="match status" value="1"/>
</dbReference>
<name>A0ABX5ED94_9MICO</name>
<feature type="domain" description="SAF" evidence="2">
    <location>
        <begin position="48"/>
        <end position="110"/>
    </location>
</feature>
<evidence type="ECO:0000313" key="3">
    <source>
        <dbReference type="EMBL" id="PRZ06369.1"/>
    </source>
</evidence>
<reference evidence="3 4" key="1">
    <citation type="submission" date="2018-03" db="EMBL/GenBank/DDBJ databases">
        <title>Comparative analysis of microorganisms from saline springs in Andes Mountain Range, Colombia.</title>
        <authorList>
            <person name="Rubin E."/>
        </authorList>
    </citation>
    <scope>NUCLEOTIDE SEQUENCE [LARGE SCALE GENOMIC DNA]</scope>
    <source>
        <strain evidence="3 4">CG 23</strain>
    </source>
</reference>
<evidence type="ECO:0000313" key="4">
    <source>
        <dbReference type="Proteomes" id="UP000239895"/>
    </source>
</evidence>
<dbReference type="EMBL" id="PVTX01000006">
    <property type="protein sequence ID" value="PRZ06369.1"/>
    <property type="molecule type" value="Genomic_DNA"/>
</dbReference>
<accession>A0ABX5ED94</accession>
<sequence length="216" mass="21401">MEPSTTSRLARLARTLAWRGRFVVAALCCGLAAGATVHAVRPEAPPTREVVVTAREVPAGEPLRATDLATATVAAELAPDGLLTDPADAVGRSPAVDLAPGIPVHADLVPGGGLADRAPEGTVVVGVRLAEAAWLRPGDRVDLLGTDDAADRLARRALVLPRLPADDGAPGAGGLLGSAAPATADAAVTLVAVDPDEAAAVSAAAGWGAVAAVLVP</sequence>
<evidence type="ECO:0000256" key="1">
    <source>
        <dbReference type="SAM" id="SignalP"/>
    </source>
</evidence>
<gene>
    <name evidence="3" type="ORF">BCL65_10641</name>
</gene>
<proteinExistence type="predicted"/>
<dbReference type="Pfam" id="PF08666">
    <property type="entry name" value="SAF"/>
    <property type="match status" value="1"/>
</dbReference>
<dbReference type="InterPro" id="IPR013974">
    <property type="entry name" value="SAF"/>
</dbReference>
<dbReference type="SMART" id="SM00858">
    <property type="entry name" value="SAF"/>
    <property type="match status" value="1"/>
</dbReference>
<keyword evidence="1" id="KW-0732">Signal</keyword>
<feature type="chain" id="PRO_5046247484" evidence="1">
    <location>
        <begin position="40"/>
        <end position="216"/>
    </location>
</feature>
<comment type="caution">
    <text evidence="3">The sequence shown here is derived from an EMBL/GenBank/DDBJ whole genome shotgun (WGS) entry which is preliminary data.</text>
</comment>
<evidence type="ECO:0000259" key="2">
    <source>
        <dbReference type="SMART" id="SM00858"/>
    </source>
</evidence>
<dbReference type="Proteomes" id="UP000239895">
    <property type="component" value="Unassembled WGS sequence"/>
</dbReference>
<protein>
    <submittedName>
        <fullName evidence="3">Flp pilus assembly protein CpaB</fullName>
    </submittedName>
</protein>
<feature type="signal peptide" evidence="1">
    <location>
        <begin position="1"/>
        <end position="39"/>
    </location>
</feature>
<keyword evidence="4" id="KW-1185">Reference proteome</keyword>
<organism evidence="3 4">
    <name type="scientific">Isoptericola halotolerans</name>
    <dbReference type="NCBI Taxonomy" id="300560"/>
    <lineage>
        <taxon>Bacteria</taxon>
        <taxon>Bacillati</taxon>
        <taxon>Actinomycetota</taxon>
        <taxon>Actinomycetes</taxon>
        <taxon>Micrococcales</taxon>
        <taxon>Promicromonosporaceae</taxon>
        <taxon>Isoptericola</taxon>
    </lineage>
</organism>